<dbReference type="InterPro" id="IPR045474">
    <property type="entry name" value="GEVED"/>
</dbReference>
<dbReference type="Proteomes" id="UP000199702">
    <property type="component" value="Unassembled WGS sequence"/>
</dbReference>
<dbReference type="InterPro" id="IPR026444">
    <property type="entry name" value="Secre_tail"/>
</dbReference>
<evidence type="ECO:0000313" key="5">
    <source>
        <dbReference type="Proteomes" id="UP000199702"/>
    </source>
</evidence>
<dbReference type="Gene3D" id="2.60.40.10">
    <property type="entry name" value="Immunoglobulins"/>
    <property type="match status" value="4"/>
</dbReference>
<keyword evidence="5" id="KW-1185">Reference proteome</keyword>
<dbReference type="Gene3D" id="2.60.120.200">
    <property type="match status" value="3"/>
</dbReference>
<protein>
    <submittedName>
        <fullName evidence="4">Por secretion system C-terminal sorting domain-containing protein</fullName>
    </submittedName>
</protein>
<feature type="chain" id="PRO_5011622450" evidence="2">
    <location>
        <begin position="20"/>
        <end position="1282"/>
    </location>
</feature>
<dbReference type="InterPro" id="IPR036116">
    <property type="entry name" value="FN3_sf"/>
</dbReference>
<dbReference type="Pfam" id="PF18962">
    <property type="entry name" value="Por_Secre_tail"/>
    <property type="match status" value="1"/>
</dbReference>
<evidence type="ECO:0000256" key="2">
    <source>
        <dbReference type="SAM" id="SignalP"/>
    </source>
</evidence>
<dbReference type="OrthoDB" id="975384at2"/>
<dbReference type="Pfam" id="PF20009">
    <property type="entry name" value="GEVED"/>
    <property type="match status" value="1"/>
</dbReference>
<proteinExistence type="predicted"/>
<dbReference type="STRING" id="402734.SAMN05660918_2034"/>
<dbReference type="PROSITE" id="PS50853">
    <property type="entry name" value="FN3"/>
    <property type="match status" value="1"/>
</dbReference>
<dbReference type="NCBIfam" id="TIGR04183">
    <property type="entry name" value="Por_Secre_tail"/>
    <property type="match status" value="1"/>
</dbReference>
<dbReference type="RefSeq" id="WP_091312579.1">
    <property type="nucleotide sequence ID" value="NZ_CBCSJU010000004.1"/>
</dbReference>
<organism evidence="4 5">
    <name type="scientific">Flavobacterium terrigena</name>
    <dbReference type="NCBI Taxonomy" id="402734"/>
    <lineage>
        <taxon>Bacteria</taxon>
        <taxon>Pseudomonadati</taxon>
        <taxon>Bacteroidota</taxon>
        <taxon>Flavobacteriia</taxon>
        <taxon>Flavobacteriales</taxon>
        <taxon>Flavobacteriaceae</taxon>
        <taxon>Flavobacterium</taxon>
    </lineage>
</organism>
<feature type="signal peptide" evidence="2">
    <location>
        <begin position="1"/>
        <end position="19"/>
    </location>
</feature>
<evidence type="ECO:0000313" key="4">
    <source>
        <dbReference type="EMBL" id="SEI95315.1"/>
    </source>
</evidence>
<dbReference type="NCBIfam" id="NF038128">
    <property type="entry name" value="choice_anch_J"/>
    <property type="match status" value="2"/>
</dbReference>
<dbReference type="CDD" id="cd00063">
    <property type="entry name" value="FN3"/>
    <property type="match status" value="1"/>
</dbReference>
<dbReference type="InterPro" id="IPR013783">
    <property type="entry name" value="Ig-like_fold"/>
</dbReference>
<accession>A0A1H6V4Z7</accession>
<name>A0A1H6V4Z7_9FLAO</name>
<feature type="domain" description="Fibronectin type-III" evidence="3">
    <location>
        <begin position="183"/>
        <end position="278"/>
    </location>
</feature>
<dbReference type="SMART" id="SM00060">
    <property type="entry name" value="FN3"/>
    <property type="match status" value="4"/>
</dbReference>
<dbReference type="InterPro" id="IPR003961">
    <property type="entry name" value="FN3_dom"/>
</dbReference>
<keyword evidence="1 2" id="KW-0732">Signal</keyword>
<gene>
    <name evidence="4" type="ORF">SAMN05660918_2034</name>
</gene>
<sequence length="1282" mass="135285">MKKITLWLFALLTSWQMTAQVGIFQNYDSDTNMPAGWTVTGGGYVTATEACSGNSFVDNLYSFSTTGTLVTPNQVAGSNGTDLTVSFNYKIENWNSNTAASPGWGNIQVQYSTNNGGAWTTFFTIDDVNHVVANTCANFSNVIPAASVPNGSDVSIRFLFTWVAGDYDIYIDDFTATQVTALPPSCTVLATPTNGATNILSSTISWNNAPGIPTGYRLNVGTTPGGTNVLNLFDVGNVTSYNLGALNSGTTYYVTVIPYNTNGSATGCTESSFTTCGAITTYPSLETFATFLPTQCWSQGDGGDLTAGPATFGSSGWQADGLGNVGTSGAFKYNVFVASANDWVISPEFAIPATGYELKFDAAANQYGSTNAPSPAWEADDSIEVLVSTTGNTNWTVLHTYNDGNQPGNTATSLAIDLDAYASQTVKFAFRAVEGTADGGADIDFSIDNFQVRLTPTCPDQTGLTVSNITSSGADTSWDDMSVGGSVGYEYAVTTSATPPASGTATTALYFQPTGLTAQTVYYLHVRSECSGSTYGNWSTISFTTACSSITDFNENFDAVTTPALPTCWNKILSGATISNFATVGTVNFVSASAPNGVDLYNSNSSATDNIMLITPMLSNLSAGTHRLKFKARNNSATEDLEIGVLTDPSDAGTFTLVEAVDITGTFQSYVVNFDTFSGPGAVIAIRRLSTSMYTNVYLDDIVWEAMPTCPDQTGLTVSGITSSGANTSWDAVAAGVEYAVTTSATPPASGTPTTATFYIASGLAPQTVYYLHVRTDCGAGDYGIWVTIPFTTQCAPIASLPWIENFDAVTTPAIPQCWSEENGDYETAVAGTYNTAHSGTNYLRDAWSANNEFMWTPGFDLIAGTSYDFSSWIQGDGASSWTVDFFVNNVQNSTAATQLGPQYVVPGSGPIAIQPYAQATRSFVPATSGTYYFAFRVNESTGGPWYIAIDDVELKVSPSTPPACTTNLVATPNATCGNFSNNLTWNLEPTATGYYVTIGTSTGATDIANAVNVGSNSYSFTGSIGTTYFWKVVPYNAAGSATGCVEQSFSTVATGCYCASVPTSNDGTGITTAVVGATSNPIADVTYTDLTATPVIVEPGTTTNVQLTFNTGYDYDINIWVDFNNDFDFNDAGELVKTGIACTDVEPNTVDASFLMPLTAPTGVHRMRVGTADGGQVPPNECYSGSYGVTLDFTVDTTLGSNSFDTTTFVAYPNPVKDVLNLTYKTAISNVRVVNLLGQEVLNTKTNTNNVQVNMTALTAGAYIVNITVEDTVHTIKVIKE</sequence>
<evidence type="ECO:0000256" key="1">
    <source>
        <dbReference type="ARBA" id="ARBA00022729"/>
    </source>
</evidence>
<evidence type="ECO:0000259" key="3">
    <source>
        <dbReference type="PROSITE" id="PS50853"/>
    </source>
</evidence>
<dbReference type="SUPFAM" id="SSF49265">
    <property type="entry name" value="Fibronectin type III"/>
    <property type="match status" value="3"/>
</dbReference>
<dbReference type="EMBL" id="FNYA01000004">
    <property type="protein sequence ID" value="SEI95315.1"/>
    <property type="molecule type" value="Genomic_DNA"/>
</dbReference>
<reference evidence="5" key="1">
    <citation type="submission" date="2016-10" db="EMBL/GenBank/DDBJ databases">
        <authorList>
            <person name="Varghese N."/>
            <person name="Submissions S."/>
        </authorList>
    </citation>
    <scope>NUCLEOTIDE SEQUENCE [LARGE SCALE GENOMIC DNA]</scope>
    <source>
        <strain evidence="5">DSM 17934</strain>
    </source>
</reference>